<dbReference type="Gene3D" id="3.80.10.10">
    <property type="entry name" value="Ribonuclease Inhibitor"/>
    <property type="match status" value="1"/>
</dbReference>
<accession>A0A8H5CG72</accession>
<keyword evidence="3" id="KW-1185">Reference proteome</keyword>
<gene>
    <name evidence="2" type="ORF">D9611_006005</name>
</gene>
<dbReference type="AlphaFoldDB" id="A0A8H5CG72"/>
<comment type="caution">
    <text evidence="2">The sequence shown here is derived from an EMBL/GenBank/DDBJ whole genome shotgun (WGS) entry which is preliminary data.</text>
</comment>
<evidence type="ECO:0000313" key="3">
    <source>
        <dbReference type="Proteomes" id="UP000541558"/>
    </source>
</evidence>
<proteinExistence type="predicted"/>
<reference evidence="2 3" key="1">
    <citation type="journal article" date="2020" name="ISME J.">
        <title>Uncovering the hidden diversity of litter-decomposition mechanisms in mushroom-forming fungi.</title>
        <authorList>
            <person name="Floudas D."/>
            <person name="Bentzer J."/>
            <person name="Ahren D."/>
            <person name="Johansson T."/>
            <person name="Persson P."/>
            <person name="Tunlid A."/>
        </authorList>
    </citation>
    <scope>NUCLEOTIDE SEQUENCE [LARGE SCALE GENOMIC DNA]</scope>
    <source>
        <strain evidence="2 3">CBS 175.51</strain>
    </source>
</reference>
<dbReference type="InterPro" id="IPR032675">
    <property type="entry name" value="LRR_dom_sf"/>
</dbReference>
<evidence type="ECO:0008006" key="4">
    <source>
        <dbReference type="Google" id="ProtNLM"/>
    </source>
</evidence>
<evidence type="ECO:0000313" key="2">
    <source>
        <dbReference type="EMBL" id="KAF5341119.1"/>
    </source>
</evidence>
<feature type="compositionally biased region" description="Polar residues" evidence="1">
    <location>
        <begin position="426"/>
        <end position="446"/>
    </location>
</feature>
<dbReference type="Proteomes" id="UP000541558">
    <property type="component" value="Unassembled WGS sequence"/>
</dbReference>
<protein>
    <recommendedName>
        <fullName evidence="4">F-box domain-containing protein</fullName>
    </recommendedName>
</protein>
<sequence>MASTHPIHDYPIELLARIFRTGTKAILEEWKDQPTYISPPLPLPMVICAVCRTWREVALNSPDLWSTIYVPLLYSDSSPRRLVFDAVKLTAAWLSRSKEAPLDIFLRIPNIPLAYDLTVDLLLPQILQHTRRLRRLLVIGNTVELPFINIRGIVGLVSTHMAKADVSTVHTLALKFQARGAVRVTHNQTLLDRDWDYPVDQPPMFSTSYLSVEGIRFSPSFFPQLVSLSVAHLEASFPELQAIFASLPLLQNLHLPKLHVLLPSPETATSIIVPSLRHLSLSFQRRPLNSTSTYPVAHLRLPSLRSLALDGAAGVPICSCFETPFLSSLGSLERLSLRNFVRFSLDSSSDTTRNDVEILHSLSSIKHLELIRTPPGNLLQPNSMAHNRPRRRSIGHRTAISPQLAETSRTMEGMFALIRSNAGGPSVSSATPRVPVASSSSRQSHPTGGLTWPVLETIAMDAIVADDLVYLCQFVSVKPSLKTVLLSGPARRHITHSVKRRLSDDTFFFTNFYTRSSEWDALKGKEEEKAVEVESAEEWLSPRVRVLPFEDIHSLYDE</sequence>
<feature type="region of interest" description="Disordered" evidence="1">
    <location>
        <begin position="423"/>
        <end position="447"/>
    </location>
</feature>
<organism evidence="2 3">
    <name type="scientific">Ephemerocybe angulata</name>
    <dbReference type="NCBI Taxonomy" id="980116"/>
    <lineage>
        <taxon>Eukaryota</taxon>
        <taxon>Fungi</taxon>
        <taxon>Dikarya</taxon>
        <taxon>Basidiomycota</taxon>
        <taxon>Agaricomycotina</taxon>
        <taxon>Agaricomycetes</taxon>
        <taxon>Agaricomycetidae</taxon>
        <taxon>Agaricales</taxon>
        <taxon>Agaricineae</taxon>
        <taxon>Psathyrellaceae</taxon>
        <taxon>Ephemerocybe</taxon>
    </lineage>
</organism>
<name>A0A8H5CG72_9AGAR</name>
<dbReference type="OrthoDB" id="2962319at2759"/>
<feature type="region of interest" description="Disordered" evidence="1">
    <location>
        <begin position="376"/>
        <end position="397"/>
    </location>
</feature>
<dbReference type="EMBL" id="JAACJK010000002">
    <property type="protein sequence ID" value="KAF5341119.1"/>
    <property type="molecule type" value="Genomic_DNA"/>
</dbReference>
<dbReference type="SUPFAM" id="SSF52047">
    <property type="entry name" value="RNI-like"/>
    <property type="match status" value="1"/>
</dbReference>
<evidence type="ECO:0000256" key="1">
    <source>
        <dbReference type="SAM" id="MobiDB-lite"/>
    </source>
</evidence>